<dbReference type="Proteomes" id="UP000034022">
    <property type="component" value="Unassembled WGS sequence"/>
</dbReference>
<organism evidence="1 2">
    <name type="scientific">Candidatus Falkowbacteria bacterium GW2011_GWE1_38_31</name>
    <dbReference type="NCBI Taxonomy" id="1618638"/>
    <lineage>
        <taxon>Bacteria</taxon>
        <taxon>Candidatus Falkowiibacteriota</taxon>
    </lineage>
</organism>
<name>A0A0G0MBU1_9BACT</name>
<evidence type="ECO:0000313" key="2">
    <source>
        <dbReference type="Proteomes" id="UP000034022"/>
    </source>
</evidence>
<gene>
    <name evidence="1" type="ORF">US91_C0001G0136</name>
</gene>
<dbReference type="EMBL" id="LBUU01000001">
    <property type="protein sequence ID" value="KKQ71209.1"/>
    <property type="molecule type" value="Genomic_DNA"/>
</dbReference>
<sequence>MENNNFENIKKSAESFYGKIGKVNCPALKELVYFNSEGFNHLLYKNKSVRTQKEQALKLKFLAIGKEIIELSTTYQEYDESLKEIQVKQFKRKVMKTVMIKYWGLVAIIRGCRVKVIVRQIGEGKKHFWSVMPTWGYDHYRDTKFVIKSKGNLDED</sequence>
<comment type="caution">
    <text evidence="1">The sequence shown here is derived from an EMBL/GenBank/DDBJ whole genome shotgun (WGS) entry which is preliminary data.</text>
</comment>
<protein>
    <submittedName>
        <fullName evidence="1">Uncharacterized protein</fullName>
    </submittedName>
</protein>
<accession>A0A0G0MBU1</accession>
<evidence type="ECO:0000313" key="1">
    <source>
        <dbReference type="EMBL" id="KKQ71209.1"/>
    </source>
</evidence>
<proteinExistence type="predicted"/>
<dbReference type="AlphaFoldDB" id="A0A0G0MBU1"/>
<reference evidence="1 2" key="1">
    <citation type="journal article" date="2015" name="Nature">
        <title>rRNA introns, odd ribosomes, and small enigmatic genomes across a large radiation of phyla.</title>
        <authorList>
            <person name="Brown C.T."/>
            <person name="Hug L.A."/>
            <person name="Thomas B.C."/>
            <person name="Sharon I."/>
            <person name="Castelle C.J."/>
            <person name="Singh A."/>
            <person name="Wilkins M.J."/>
            <person name="Williams K.H."/>
            <person name="Banfield J.F."/>
        </authorList>
    </citation>
    <scope>NUCLEOTIDE SEQUENCE [LARGE SCALE GENOMIC DNA]</scope>
</reference>